<evidence type="ECO:0000256" key="1">
    <source>
        <dbReference type="ARBA" id="ARBA00022448"/>
    </source>
</evidence>
<organism evidence="9 10">
    <name type="scientific">Janthinobacterium lividum</name>
    <dbReference type="NCBI Taxonomy" id="29581"/>
    <lineage>
        <taxon>Bacteria</taxon>
        <taxon>Pseudomonadati</taxon>
        <taxon>Pseudomonadota</taxon>
        <taxon>Betaproteobacteria</taxon>
        <taxon>Burkholderiales</taxon>
        <taxon>Oxalobacteraceae</taxon>
        <taxon>Janthinobacterium</taxon>
    </lineage>
</organism>
<evidence type="ECO:0000259" key="8">
    <source>
        <dbReference type="PROSITE" id="PS50893"/>
    </source>
</evidence>
<dbReference type="Proteomes" id="UP000305681">
    <property type="component" value="Unassembled WGS sequence"/>
</dbReference>
<keyword evidence="1" id="KW-0813">Transport</keyword>
<dbReference type="Gene3D" id="3.40.50.300">
    <property type="entry name" value="P-loop containing nucleotide triphosphate hydrolases"/>
    <property type="match status" value="1"/>
</dbReference>
<dbReference type="Pfam" id="PF00005">
    <property type="entry name" value="ABC_tran"/>
    <property type="match status" value="1"/>
</dbReference>
<dbReference type="RefSeq" id="WP_139090821.1">
    <property type="nucleotide sequence ID" value="NZ_VDGE01000004.1"/>
</dbReference>
<dbReference type="InterPro" id="IPR003439">
    <property type="entry name" value="ABC_transporter-like_ATP-bd"/>
</dbReference>
<keyword evidence="5" id="KW-1133">Transmembrane helix</keyword>
<evidence type="ECO:0000256" key="7">
    <source>
        <dbReference type="ARBA" id="ARBA00038388"/>
    </source>
</evidence>
<comment type="caution">
    <text evidence="9">The sequence shown here is derived from an EMBL/GenBank/DDBJ whole genome shotgun (WGS) entry which is preliminary data.</text>
</comment>
<dbReference type="GO" id="GO:0046677">
    <property type="term" value="P:response to antibiotic"/>
    <property type="evidence" value="ECO:0007669"/>
    <property type="project" value="UniProtKB-KW"/>
</dbReference>
<dbReference type="FunFam" id="3.40.50.300:FF:000032">
    <property type="entry name" value="Export ABC transporter ATP-binding protein"/>
    <property type="match status" value="1"/>
</dbReference>
<dbReference type="GO" id="GO:0005886">
    <property type="term" value="C:plasma membrane"/>
    <property type="evidence" value="ECO:0007669"/>
    <property type="project" value="TreeGrafter"/>
</dbReference>
<feature type="domain" description="ABC transporter" evidence="8">
    <location>
        <begin position="2"/>
        <end position="228"/>
    </location>
</feature>
<dbReference type="InterPro" id="IPR017911">
    <property type="entry name" value="MacB-like_ATP-bd"/>
</dbReference>
<gene>
    <name evidence="9" type="ORF">FHI69_12635</name>
</gene>
<keyword evidence="3" id="KW-0547">Nucleotide-binding</keyword>
<keyword evidence="6" id="KW-0046">Antibiotic resistance</keyword>
<dbReference type="CDD" id="cd03255">
    <property type="entry name" value="ABC_MJ0796_LolCDE_FtsE"/>
    <property type="match status" value="1"/>
</dbReference>
<sequence length="229" mass="24718">MLKLHNVSKLHRVGDIETAALNQINLSIEAGEYVAITGPSGCGKSTLLSILGLLDAPDSGEMRFQGEDVAGSSERQLNQLRRGRIGFIFQNFNLIDELSVQENIALALEYGDLSAAERKQRVAAAMDRLGVSHRAGHKPSQLSGGQQQRVAIARAIVTRPALLLADEPTGNLDSSHGDEVMRILQELNDEGTTLVMVTHSPAHAKQATRVIDLLDGRVINDGAMLRRVG</sequence>
<keyword evidence="5" id="KW-0812">Transmembrane</keyword>
<dbReference type="PANTHER" id="PTHR24220:SF648">
    <property type="entry name" value="ABC TRANSPORTER ATP-BINDING PROTEIN YTRE"/>
    <property type="match status" value="1"/>
</dbReference>
<evidence type="ECO:0000256" key="2">
    <source>
        <dbReference type="ARBA" id="ARBA00022475"/>
    </source>
</evidence>
<dbReference type="InterPro" id="IPR027417">
    <property type="entry name" value="P-loop_NTPase"/>
</dbReference>
<evidence type="ECO:0000313" key="10">
    <source>
        <dbReference type="Proteomes" id="UP000305681"/>
    </source>
</evidence>
<keyword evidence="5" id="KW-0472">Membrane</keyword>
<dbReference type="AlphaFoldDB" id="A0A5C4NSM4"/>
<protein>
    <submittedName>
        <fullName evidence="9">ABC transporter ATP-binding protein</fullName>
    </submittedName>
</protein>
<dbReference type="GO" id="GO:0005524">
    <property type="term" value="F:ATP binding"/>
    <property type="evidence" value="ECO:0007669"/>
    <property type="project" value="UniProtKB-KW"/>
</dbReference>
<keyword evidence="4 9" id="KW-0067">ATP-binding</keyword>
<proteinExistence type="inferred from homology"/>
<evidence type="ECO:0000256" key="3">
    <source>
        <dbReference type="ARBA" id="ARBA00022741"/>
    </source>
</evidence>
<comment type="similarity">
    <text evidence="7">Belongs to the ABC transporter superfamily. Macrolide exporter (TC 3.A.1.122) family.</text>
</comment>
<dbReference type="GO" id="GO:0016887">
    <property type="term" value="F:ATP hydrolysis activity"/>
    <property type="evidence" value="ECO:0007669"/>
    <property type="project" value="InterPro"/>
</dbReference>
<dbReference type="InterPro" id="IPR015854">
    <property type="entry name" value="ABC_transpr_LolD-like"/>
</dbReference>
<dbReference type="SMART" id="SM00382">
    <property type="entry name" value="AAA"/>
    <property type="match status" value="1"/>
</dbReference>
<dbReference type="GO" id="GO:0022857">
    <property type="term" value="F:transmembrane transporter activity"/>
    <property type="evidence" value="ECO:0007669"/>
    <property type="project" value="UniProtKB-ARBA"/>
</dbReference>
<accession>A0A5C4NSM4</accession>
<dbReference type="PROSITE" id="PS50893">
    <property type="entry name" value="ABC_TRANSPORTER_2"/>
    <property type="match status" value="1"/>
</dbReference>
<dbReference type="SUPFAM" id="SSF52540">
    <property type="entry name" value="P-loop containing nucleoside triphosphate hydrolases"/>
    <property type="match status" value="1"/>
</dbReference>
<dbReference type="PANTHER" id="PTHR24220">
    <property type="entry name" value="IMPORT ATP-BINDING PROTEIN"/>
    <property type="match status" value="1"/>
</dbReference>
<dbReference type="InterPro" id="IPR017871">
    <property type="entry name" value="ABC_transporter-like_CS"/>
</dbReference>
<evidence type="ECO:0000256" key="4">
    <source>
        <dbReference type="ARBA" id="ARBA00022840"/>
    </source>
</evidence>
<dbReference type="InterPro" id="IPR003593">
    <property type="entry name" value="AAA+_ATPase"/>
</dbReference>
<dbReference type="EMBL" id="VDGE01000004">
    <property type="protein sequence ID" value="TNC76428.1"/>
    <property type="molecule type" value="Genomic_DNA"/>
</dbReference>
<dbReference type="PROSITE" id="PS00211">
    <property type="entry name" value="ABC_TRANSPORTER_1"/>
    <property type="match status" value="1"/>
</dbReference>
<evidence type="ECO:0000256" key="5">
    <source>
        <dbReference type="ARBA" id="ARBA00022989"/>
    </source>
</evidence>
<keyword evidence="2" id="KW-1003">Cell membrane</keyword>
<evidence type="ECO:0000256" key="6">
    <source>
        <dbReference type="ARBA" id="ARBA00023251"/>
    </source>
</evidence>
<evidence type="ECO:0000313" key="9">
    <source>
        <dbReference type="EMBL" id="TNC76428.1"/>
    </source>
</evidence>
<reference evidence="9 10" key="1">
    <citation type="submission" date="2019-06" db="EMBL/GenBank/DDBJ databases">
        <title>Genome sequence of Janthinobacterium lividum UCD_MED1.</title>
        <authorList>
            <person name="De Leon M.E."/>
            <person name="Jospin G."/>
        </authorList>
    </citation>
    <scope>NUCLEOTIDE SEQUENCE [LARGE SCALE GENOMIC DNA]</scope>
    <source>
        <strain evidence="9 10">UCD_MED1</strain>
    </source>
</reference>
<name>A0A5C4NSM4_9BURK</name>
<dbReference type="GO" id="GO:0098796">
    <property type="term" value="C:membrane protein complex"/>
    <property type="evidence" value="ECO:0007669"/>
    <property type="project" value="UniProtKB-ARBA"/>
</dbReference>